<evidence type="ECO:0000313" key="6">
    <source>
        <dbReference type="Proteomes" id="UP000663852"/>
    </source>
</evidence>
<gene>
    <name evidence="3" type="ORF">EDS130_LOCUS1943</name>
    <name evidence="4" type="ORF">XAT740_LOCUS42128</name>
</gene>
<evidence type="ECO:0000313" key="3">
    <source>
        <dbReference type="EMBL" id="CAF0744546.1"/>
    </source>
</evidence>
<evidence type="ECO:0000313" key="5">
    <source>
        <dbReference type="Proteomes" id="UP000663828"/>
    </source>
</evidence>
<feature type="region of interest" description="Disordered" evidence="1">
    <location>
        <begin position="53"/>
        <end position="75"/>
    </location>
</feature>
<comment type="caution">
    <text evidence="3">The sequence shown here is derived from an EMBL/GenBank/DDBJ whole genome shotgun (WGS) entry which is preliminary data.</text>
</comment>
<proteinExistence type="predicted"/>
<keyword evidence="2" id="KW-0732">Signal</keyword>
<dbReference type="EMBL" id="CAJNOJ010000004">
    <property type="protein sequence ID" value="CAF0744546.1"/>
    <property type="molecule type" value="Genomic_DNA"/>
</dbReference>
<keyword evidence="5" id="KW-1185">Reference proteome</keyword>
<dbReference type="OrthoDB" id="10040314at2759"/>
<evidence type="ECO:0000256" key="2">
    <source>
        <dbReference type="SAM" id="SignalP"/>
    </source>
</evidence>
<feature type="signal peptide" evidence="2">
    <location>
        <begin position="1"/>
        <end position="17"/>
    </location>
</feature>
<dbReference type="Proteomes" id="UP000663828">
    <property type="component" value="Unassembled WGS sequence"/>
</dbReference>
<protein>
    <submittedName>
        <fullName evidence="3">Uncharacterized protein</fullName>
    </submittedName>
</protein>
<sequence>MYIFLLLSLILLPLVNAEQPRTKFDNNDELIMHRSGAVNYLFGYPMRPYQHPLANPTMDRSFGNGDDQQQQQRGKRIYWENLAFQPADYNKAKNPKRSK</sequence>
<accession>A0A813NY57</accession>
<dbReference type="AlphaFoldDB" id="A0A813NY57"/>
<reference evidence="3" key="1">
    <citation type="submission" date="2021-02" db="EMBL/GenBank/DDBJ databases">
        <authorList>
            <person name="Nowell W R."/>
        </authorList>
    </citation>
    <scope>NUCLEOTIDE SEQUENCE</scope>
</reference>
<organism evidence="3 6">
    <name type="scientific">Adineta ricciae</name>
    <name type="common">Rotifer</name>
    <dbReference type="NCBI Taxonomy" id="249248"/>
    <lineage>
        <taxon>Eukaryota</taxon>
        <taxon>Metazoa</taxon>
        <taxon>Spiralia</taxon>
        <taxon>Gnathifera</taxon>
        <taxon>Rotifera</taxon>
        <taxon>Eurotatoria</taxon>
        <taxon>Bdelloidea</taxon>
        <taxon>Adinetida</taxon>
        <taxon>Adinetidae</taxon>
        <taxon>Adineta</taxon>
    </lineage>
</organism>
<feature type="chain" id="PRO_5035596811" evidence="2">
    <location>
        <begin position="18"/>
        <end position="99"/>
    </location>
</feature>
<evidence type="ECO:0000313" key="4">
    <source>
        <dbReference type="EMBL" id="CAF1540230.1"/>
    </source>
</evidence>
<dbReference type="EMBL" id="CAJNOR010005014">
    <property type="protein sequence ID" value="CAF1540230.1"/>
    <property type="molecule type" value="Genomic_DNA"/>
</dbReference>
<evidence type="ECO:0000256" key="1">
    <source>
        <dbReference type="SAM" id="MobiDB-lite"/>
    </source>
</evidence>
<name>A0A813NY57_ADIRI</name>
<dbReference type="Proteomes" id="UP000663852">
    <property type="component" value="Unassembled WGS sequence"/>
</dbReference>